<comment type="caution">
    <text evidence="1">The sequence shown here is derived from an EMBL/GenBank/DDBJ whole genome shotgun (WGS) entry which is preliminary data.</text>
</comment>
<dbReference type="RefSeq" id="WP_129517433.1">
    <property type="nucleotide sequence ID" value="NZ_QWEX01000003.1"/>
</dbReference>
<protein>
    <submittedName>
        <fullName evidence="1">Uncharacterized protein</fullName>
    </submittedName>
</protein>
<evidence type="ECO:0000313" key="1">
    <source>
        <dbReference type="EMBL" id="RXV64982.1"/>
    </source>
</evidence>
<dbReference type="Proteomes" id="UP000289650">
    <property type="component" value="Unassembled WGS sequence"/>
</dbReference>
<sequence length="116" mass="13502">MTKNSERRELIRRELVHTSEQICSKRDQSGLGLVLRGFLPNLERAFIVQWLPEQAEDIYWILISATEIAKAEIPRSRLSDDEHVLLQTIDIATFRKKRLSREAKEKLEIALELMGT</sequence>
<dbReference type="EMBL" id="QWEX01000003">
    <property type="protein sequence ID" value="RXV64982.1"/>
    <property type="molecule type" value="Genomic_DNA"/>
</dbReference>
<dbReference type="OrthoDB" id="2876391at2"/>
<accession>A0A4Q2A6K5</accession>
<reference evidence="1 2" key="1">
    <citation type="submission" date="2018-08" db="EMBL/GenBank/DDBJ databases">
        <title>Mountain-cultivated ginseng endophyte, Burkholderia stabilis and its activity against ginseng root rot disease.</title>
        <authorList>
            <person name="Tapan Kumar M."/>
            <person name="Bae H."/>
            <person name="Shanmugam G."/>
            <person name="Jeon J."/>
        </authorList>
    </citation>
    <scope>NUCLEOTIDE SEQUENCE [LARGE SCALE GENOMIC DNA]</scope>
    <source>
        <strain evidence="1 2">EB159</strain>
    </source>
</reference>
<evidence type="ECO:0000313" key="2">
    <source>
        <dbReference type="Proteomes" id="UP000289650"/>
    </source>
</evidence>
<organism evidence="1 2">
    <name type="scientific">Burkholderia stabilis</name>
    <dbReference type="NCBI Taxonomy" id="95485"/>
    <lineage>
        <taxon>Bacteria</taxon>
        <taxon>Pseudomonadati</taxon>
        <taxon>Pseudomonadota</taxon>
        <taxon>Betaproteobacteria</taxon>
        <taxon>Burkholderiales</taxon>
        <taxon>Burkholderiaceae</taxon>
        <taxon>Burkholderia</taxon>
        <taxon>Burkholderia cepacia complex</taxon>
    </lineage>
</organism>
<name>A0A4Q2A6K5_9BURK</name>
<dbReference type="AlphaFoldDB" id="A0A4Q2A6K5"/>
<proteinExistence type="predicted"/>
<gene>
    <name evidence="1" type="ORF">D1006_32900</name>
</gene>